<feature type="domain" description="Plasmid pRiA4b Orf3-like" evidence="1">
    <location>
        <begin position="341"/>
        <end position="454"/>
    </location>
</feature>
<reference evidence="3" key="1">
    <citation type="journal article" date="2019" name="Int. J. Syst. Evol. Microbiol.">
        <title>The Global Catalogue of Microorganisms (GCM) 10K type strain sequencing project: providing services to taxonomists for standard genome sequencing and annotation.</title>
        <authorList>
            <consortium name="The Broad Institute Genomics Platform"/>
            <consortium name="The Broad Institute Genome Sequencing Center for Infectious Disease"/>
            <person name="Wu L."/>
            <person name="Ma J."/>
        </authorList>
    </citation>
    <scope>NUCLEOTIDE SEQUENCE [LARGE SCALE GENOMIC DNA]</scope>
    <source>
        <strain evidence="3">TISTR 1535</strain>
    </source>
</reference>
<dbReference type="RefSeq" id="WP_382393280.1">
    <property type="nucleotide sequence ID" value="NZ_JBHUNA010000020.1"/>
</dbReference>
<gene>
    <name evidence="2" type="ORF">ACFSUO_09020</name>
</gene>
<evidence type="ECO:0000259" key="1">
    <source>
        <dbReference type="Pfam" id="PF07929"/>
    </source>
</evidence>
<organism evidence="2 3">
    <name type="scientific">Lentibacillus juripiscarius</name>
    <dbReference type="NCBI Taxonomy" id="257446"/>
    <lineage>
        <taxon>Bacteria</taxon>
        <taxon>Bacillati</taxon>
        <taxon>Bacillota</taxon>
        <taxon>Bacilli</taxon>
        <taxon>Bacillales</taxon>
        <taxon>Bacillaceae</taxon>
        <taxon>Lentibacillus</taxon>
    </lineage>
</organism>
<accession>A0ABW5V908</accession>
<dbReference type="Proteomes" id="UP001597502">
    <property type="component" value="Unassembled WGS sequence"/>
</dbReference>
<dbReference type="Pfam" id="PF07929">
    <property type="entry name" value="PRiA4_ORF3"/>
    <property type="match status" value="1"/>
</dbReference>
<keyword evidence="3" id="KW-1185">Reference proteome</keyword>
<proteinExistence type="predicted"/>
<dbReference type="InterPro" id="IPR012912">
    <property type="entry name" value="Plasmid_pRiA4b_Orf3-like"/>
</dbReference>
<name>A0ABW5V908_9BACI</name>
<evidence type="ECO:0000313" key="3">
    <source>
        <dbReference type="Proteomes" id="UP001597502"/>
    </source>
</evidence>
<dbReference type="SUPFAM" id="SSF159941">
    <property type="entry name" value="MM3350-like"/>
    <property type="match status" value="1"/>
</dbReference>
<protein>
    <submittedName>
        <fullName evidence="2">Plasmid pRiA4b ORF-3 family protein</fullName>
    </submittedName>
</protein>
<dbReference type="EMBL" id="JBHUNA010000020">
    <property type="protein sequence ID" value="MFD2761110.1"/>
    <property type="molecule type" value="Genomic_DNA"/>
</dbReference>
<comment type="caution">
    <text evidence="2">The sequence shown here is derived from an EMBL/GenBank/DDBJ whole genome shotgun (WGS) entry which is preliminary data.</text>
</comment>
<evidence type="ECO:0000313" key="2">
    <source>
        <dbReference type="EMBL" id="MFD2761110.1"/>
    </source>
</evidence>
<sequence length="463" mass="54214">MQNYSASSNNGHIEQLSFESLLGDTNDQISPNTQVNQITTKANRETFPIHLVSDFERFMDYIEQHKIHLTNTNEYISKKHLPAIKDRMSIKTENATSYSQQQNYPYIHFFFHIALSGNLIMKAGKFKKLHLVVTERWNTFQKLTDTEKYFFLLETFWTNANWEMLLDKQHTGIHYILPDIVENLLDKKSDFCLQLDKETLVANLIFDWNYFLLYFEWFGLWICEKDQVKIDYFKKKNSYFAKSLTLTDFGINMLPILMKSRNLLIWNIPLRQEYGEVNPIPGSTLPEENDGLIKTKDQRPQPFHQAFATLFSKSDLNKSLPRMEQNFTNGVHTFKVAFDDIAWRKIVLSAKHTMDDLHKVIIRAFQFDDDHLYSFFMDGRKWSKSCIVSPDDRSGKPNAAETMIGSVGLYCGQRFLYLYDYGDEWKFTVIVDDIQETASDPTTPYIAEAVGYGPDQYFLIDDK</sequence>
<dbReference type="InterPro" id="IPR024047">
    <property type="entry name" value="MM3350-like_sf"/>
</dbReference>
<dbReference type="Gene3D" id="3.10.290.30">
    <property type="entry name" value="MM3350-like"/>
    <property type="match status" value="1"/>
</dbReference>